<dbReference type="Gene3D" id="1.25.40.10">
    <property type="entry name" value="Tetratricopeptide repeat domain"/>
    <property type="match status" value="1"/>
</dbReference>
<accession>A0A5C3KGE8</accession>
<sequence>MSSNAPAGSLSNTDRERTETLARAYKTKGFQAIDNEDWTAAITAFLHFIPYQDKLTTTSSAECAEGFEGLGTAALGESKYSEAEEAFKEVLRVREDNSHGGLELGDRLDVVHPREKMAKVREHQGRLLDARDLRLRGEKDGRMRCAASKCARNTVPYAELSQVANAFSTALLLARYAGCNIRYM</sequence>
<dbReference type="InterPro" id="IPR019734">
    <property type="entry name" value="TPR_rpt"/>
</dbReference>
<evidence type="ECO:0000313" key="2">
    <source>
        <dbReference type="EMBL" id="TFK19004.1"/>
    </source>
</evidence>
<keyword evidence="1" id="KW-0802">TPR repeat</keyword>
<dbReference type="STRING" id="230819.A0A5C3KGE8"/>
<dbReference type="EMBL" id="ML210365">
    <property type="protein sequence ID" value="TFK19004.1"/>
    <property type="molecule type" value="Genomic_DNA"/>
</dbReference>
<feature type="repeat" description="TPR" evidence="1">
    <location>
        <begin position="64"/>
        <end position="97"/>
    </location>
</feature>
<gene>
    <name evidence="2" type="ORF">FA15DRAFT_674827</name>
</gene>
<dbReference type="OrthoDB" id="5231159at2759"/>
<dbReference type="Proteomes" id="UP000307440">
    <property type="component" value="Unassembled WGS sequence"/>
</dbReference>
<organism evidence="2 3">
    <name type="scientific">Coprinopsis marcescibilis</name>
    <name type="common">Agaric fungus</name>
    <name type="synonym">Psathyrella marcescibilis</name>
    <dbReference type="NCBI Taxonomy" id="230819"/>
    <lineage>
        <taxon>Eukaryota</taxon>
        <taxon>Fungi</taxon>
        <taxon>Dikarya</taxon>
        <taxon>Basidiomycota</taxon>
        <taxon>Agaricomycotina</taxon>
        <taxon>Agaricomycetes</taxon>
        <taxon>Agaricomycetidae</taxon>
        <taxon>Agaricales</taxon>
        <taxon>Agaricineae</taxon>
        <taxon>Psathyrellaceae</taxon>
        <taxon>Coprinopsis</taxon>
    </lineage>
</organism>
<dbReference type="AlphaFoldDB" id="A0A5C3KGE8"/>
<evidence type="ECO:0000256" key="1">
    <source>
        <dbReference type="PROSITE-ProRule" id="PRU00339"/>
    </source>
</evidence>
<proteinExistence type="predicted"/>
<dbReference type="InterPro" id="IPR011990">
    <property type="entry name" value="TPR-like_helical_dom_sf"/>
</dbReference>
<evidence type="ECO:0000313" key="3">
    <source>
        <dbReference type="Proteomes" id="UP000307440"/>
    </source>
</evidence>
<dbReference type="PROSITE" id="PS50005">
    <property type="entry name" value="TPR"/>
    <property type="match status" value="1"/>
</dbReference>
<reference evidence="2 3" key="1">
    <citation type="journal article" date="2019" name="Nat. Ecol. Evol.">
        <title>Megaphylogeny resolves global patterns of mushroom evolution.</title>
        <authorList>
            <person name="Varga T."/>
            <person name="Krizsan K."/>
            <person name="Foldi C."/>
            <person name="Dima B."/>
            <person name="Sanchez-Garcia M."/>
            <person name="Sanchez-Ramirez S."/>
            <person name="Szollosi G.J."/>
            <person name="Szarkandi J.G."/>
            <person name="Papp V."/>
            <person name="Albert L."/>
            <person name="Andreopoulos W."/>
            <person name="Angelini C."/>
            <person name="Antonin V."/>
            <person name="Barry K.W."/>
            <person name="Bougher N.L."/>
            <person name="Buchanan P."/>
            <person name="Buyck B."/>
            <person name="Bense V."/>
            <person name="Catcheside P."/>
            <person name="Chovatia M."/>
            <person name="Cooper J."/>
            <person name="Damon W."/>
            <person name="Desjardin D."/>
            <person name="Finy P."/>
            <person name="Geml J."/>
            <person name="Haridas S."/>
            <person name="Hughes K."/>
            <person name="Justo A."/>
            <person name="Karasinski D."/>
            <person name="Kautmanova I."/>
            <person name="Kiss B."/>
            <person name="Kocsube S."/>
            <person name="Kotiranta H."/>
            <person name="LaButti K.M."/>
            <person name="Lechner B.E."/>
            <person name="Liimatainen K."/>
            <person name="Lipzen A."/>
            <person name="Lukacs Z."/>
            <person name="Mihaltcheva S."/>
            <person name="Morgado L.N."/>
            <person name="Niskanen T."/>
            <person name="Noordeloos M.E."/>
            <person name="Ohm R.A."/>
            <person name="Ortiz-Santana B."/>
            <person name="Ovrebo C."/>
            <person name="Racz N."/>
            <person name="Riley R."/>
            <person name="Savchenko A."/>
            <person name="Shiryaev A."/>
            <person name="Soop K."/>
            <person name="Spirin V."/>
            <person name="Szebenyi C."/>
            <person name="Tomsovsky M."/>
            <person name="Tulloss R.E."/>
            <person name="Uehling J."/>
            <person name="Grigoriev I.V."/>
            <person name="Vagvolgyi C."/>
            <person name="Papp T."/>
            <person name="Martin F.M."/>
            <person name="Miettinen O."/>
            <person name="Hibbett D.S."/>
            <person name="Nagy L.G."/>
        </authorList>
    </citation>
    <scope>NUCLEOTIDE SEQUENCE [LARGE SCALE GENOMIC DNA]</scope>
    <source>
        <strain evidence="2 3">CBS 121175</strain>
    </source>
</reference>
<keyword evidence="3" id="KW-1185">Reference proteome</keyword>
<protein>
    <submittedName>
        <fullName evidence="2">Uncharacterized protein</fullName>
    </submittedName>
</protein>
<name>A0A5C3KGE8_COPMA</name>
<dbReference type="SUPFAM" id="SSF48452">
    <property type="entry name" value="TPR-like"/>
    <property type="match status" value="1"/>
</dbReference>